<comment type="caution">
    <text evidence="2">The sequence shown here is derived from an EMBL/GenBank/DDBJ whole genome shotgun (WGS) entry which is preliminary data.</text>
</comment>
<keyword evidence="3" id="KW-1185">Reference proteome</keyword>
<protein>
    <submittedName>
        <fullName evidence="2">Uncharacterized protein</fullName>
    </submittedName>
</protein>
<sequence length="117" mass="12219">MAYFHHNLVLSGGDVIFQHPCHCGGSPLAPNSAHIATIANAKGPKLAKAYAAATAKHPNANILVKYSSIAHNAHDSQGDSASAACSHLAANHPDDDSFNPNHPDNNTNYSILLTTSI</sequence>
<feature type="region of interest" description="Disordered" evidence="1">
    <location>
        <begin position="73"/>
        <end position="105"/>
    </location>
</feature>
<name>A0A7J0DPI4_9ERIC</name>
<evidence type="ECO:0000313" key="2">
    <source>
        <dbReference type="EMBL" id="GFS39558.1"/>
    </source>
</evidence>
<proteinExistence type="predicted"/>
<evidence type="ECO:0000313" key="3">
    <source>
        <dbReference type="Proteomes" id="UP000585474"/>
    </source>
</evidence>
<organism evidence="2 3">
    <name type="scientific">Actinidia rufa</name>
    <dbReference type="NCBI Taxonomy" id="165716"/>
    <lineage>
        <taxon>Eukaryota</taxon>
        <taxon>Viridiplantae</taxon>
        <taxon>Streptophyta</taxon>
        <taxon>Embryophyta</taxon>
        <taxon>Tracheophyta</taxon>
        <taxon>Spermatophyta</taxon>
        <taxon>Magnoliopsida</taxon>
        <taxon>eudicotyledons</taxon>
        <taxon>Gunneridae</taxon>
        <taxon>Pentapetalae</taxon>
        <taxon>asterids</taxon>
        <taxon>Ericales</taxon>
        <taxon>Actinidiaceae</taxon>
        <taxon>Actinidia</taxon>
    </lineage>
</organism>
<accession>A0A7J0DPI4</accession>
<evidence type="ECO:0000256" key="1">
    <source>
        <dbReference type="SAM" id="MobiDB-lite"/>
    </source>
</evidence>
<gene>
    <name evidence="2" type="ORF">Acr_00g0063670</name>
</gene>
<dbReference type="Proteomes" id="UP000585474">
    <property type="component" value="Unassembled WGS sequence"/>
</dbReference>
<reference evidence="3" key="1">
    <citation type="submission" date="2019-07" db="EMBL/GenBank/DDBJ databases">
        <title>De Novo Assembly of kiwifruit Actinidia rufa.</title>
        <authorList>
            <person name="Sugita-Konishi S."/>
            <person name="Sato K."/>
            <person name="Mori E."/>
            <person name="Abe Y."/>
            <person name="Kisaki G."/>
            <person name="Hamano K."/>
            <person name="Suezawa K."/>
            <person name="Otani M."/>
            <person name="Fukuda T."/>
            <person name="Manabe T."/>
            <person name="Gomi K."/>
            <person name="Tabuchi M."/>
            <person name="Akimitsu K."/>
            <person name="Kataoka I."/>
        </authorList>
    </citation>
    <scope>NUCLEOTIDE SEQUENCE [LARGE SCALE GENOMIC DNA]</scope>
    <source>
        <strain evidence="3">cv. Fuchu</strain>
    </source>
</reference>
<dbReference type="AlphaFoldDB" id="A0A7J0DPI4"/>
<dbReference type="EMBL" id="BJWL01000333">
    <property type="protein sequence ID" value="GFS39558.1"/>
    <property type="molecule type" value="Genomic_DNA"/>
</dbReference>